<keyword evidence="2" id="KW-0285">Flavoprotein</keyword>
<keyword evidence="3" id="KW-0288">FMN</keyword>
<accession>A0ABN1H4N6</accession>
<evidence type="ECO:0000256" key="2">
    <source>
        <dbReference type="ARBA" id="ARBA00022630"/>
    </source>
</evidence>
<dbReference type="EMBL" id="BAAAHE010000034">
    <property type="protein sequence ID" value="GAA0628910.1"/>
    <property type="molecule type" value="Genomic_DNA"/>
</dbReference>
<evidence type="ECO:0000259" key="6">
    <source>
        <dbReference type="PROSITE" id="PS51349"/>
    </source>
</evidence>
<dbReference type="InterPro" id="IPR000262">
    <property type="entry name" value="FMN-dep_DH"/>
</dbReference>
<dbReference type="PANTHER" id="PTHR10578">
    <property type="entry name" value="S -2-HYDROXY-ACID OXIDASE-RELATED"/>
    <property type="match status" value="1"/>
</dbReference>
<sequence length="258" mass="27459">MVGRPIIPDAGLMESLVKRAYAAGYEALVMMVDAPVGGSLERSLRRGAIPAKYTVRNVLDVASRPQWAAGFLRTAHLIAARNLGEAEVKRKFPPRPVIPGQALSSGPKRSWDDLQRVRDRWDRPLLVKGILDPSDAVQCIERGANGVIVSNHGGRLLDGAPASLSVLPEIASAVAGRGDVLLDGGIRRGSDIAKALALGATACCIGRPYHYGLGAGGEPGVRKVLDILLAEIDRTLAFLGSSSVREIGADRVRRRQPL</sequence>
<feature type="domain" description="FMN hydroxy acid dehydrogenase" evidence="6">
    <location>
        <begin position="1"/>
        <end position="257"/>
    </location>
</feature>
<comment type="cofactor">
    <cofactor evidence="1">
        <name>FMN</name>
        <dbReference type="ChEBI" id="CHEBI:58210"/>
    </cofactor>
</comment>
<dbReference type="InterPro" id="IPR012133">
    <property type="entry name" value="Alpha-hydoxy_acid_DH_FMN"/>
</dbReference>
<dbReference type="InterPro" id="IPR013785">
    <property type="entry name" value="Aldolase_TIM"/>
</dbReference>
<keyword evidence="8" id="KW-1185">Reference proteome</keyword>
<dbReference type="Pfam" id="PF01070">
    <property type="entry name" value="FMN_dh"/>
    <property type="match status" value="1"/>
</dbReference>
<reference evidence="7 8" key="1">
    <citation type="journal article" date="2019" name="Int. J. Syst. Evol. Microbiol.">
        <title>The Global Catalogue of Microorganisms (GCM) 10K type strain sequencing project: providing services to taxonomists for standard genome sequencing and annotation.</title>
        <authorList>
            <consortium name="The Broad Institute Genomics Platform"/>
            <consortium name="The Broad Institute Genome Sequencing Center for Infectious Disease"/>
            <person name="Wu L."/>
            <person name="Ma J."/>
        </authorList>
    </citation>
    <scope>NUCLEOTIDE SEQUENCE [LARGE SCALE GENOMIC DNA]</scope>
    <source>
        <strain evidence="7 8">JCM 10671</strain>
    </source>
</reference>
<dbReference type="Gene3D" id="3.20.20.70">
    <property type="entry name" value="Aldolase class I"/>
    <property type="match status" value="1"/>
</dbReference>
<dbReference type="CDD" id="cd02809">
    <property type="entry name" value="alpha_hydroxyacid_oxid_FMN"/>
    <property type="match status" value="1"/>
</dbReference>
<evidence type="ECO:0000256" key="3">
    <source>
        <dbReference type="ARBA" id="ARBA00022643"/>
    </source>
</evidence>
<evidence type="ECO:0000256" key="5">
    <source>
        <dbReference type="ARBA" id="ARBA00024042"/>
    </source>
</evidence>
<evidence type="ECO:0000256" key="4">
    <source>
        <dbReference type="ARBA" id="ARBA00023002"/>
    </source>
</evidence>
<dbReference type="SUPFAM" id="SSF51395">
    <property type="entry name" value="FMN-linked oxidoreductases"/>
    <property type="match status" value="1"/>
</dbReference>
<comment type="caution">
    <text evidence="7">The sequence shown here is derived from an EMBL/GenBank/DDBJ whole genome shotgun (WGS) entry which is preliminary data.</text>
</comment>
<gene>
    <name evidence="7" type="ORF">GCM10009547_35730</name>
</gene>
<proteinExistence type="inferred from homology"/>
<evidence type="ECO:0000313" key="8">
    <source>
        <dbReference type="Proteomes" id="UP001500957"/>
    </source>
</evidence>
<protein>
    <recommendedName>
        <fullName evidence="6">FMN hydroxy acid dehydrogenase domain-containing protein</fullName>
    </recommendedName>
</protein>
<dbReference type="PANTHER" id="PTHR10578:SF107">
    <property type="entry name" value="2-HYDROXYACID OXIDASE 1"/>
    <property type="match status" value="1"/>
</dbReference>
<comment type="similarity">
    <text evidence="5">Belongs to the FMN-dependent alpha-hydroxy acid dehydrogenase family.</text>
</comment>
<organism evidence="7 8">
    <name type="scientific">Sporichthya brevicatena</name>
    <dbReference type="NCBI Taxonomy" id="171442"/>
    <lineage>
        <taxon>Bacteria</taxon>
        <taxon>Bacillati</taxon>
        <taxon>Actinomycetota</taxon>
        <taxon>Actinomycetes</taxon>
        <taxon>Sporichthyales</taxon>
        <taxon>Sporichthyaceae</taxon>
        <taxon>Sporichthya</taxon>
    </lineage>
</organism>
<keyword evidence="4" id="KW-0560">Oxidoreductase</keyword>
<evidence type="ECO:0000313" key="7">
    <source>
        <dbReference type="EMBL" id="GAA0628910.1"/>
    </source>
</evidence>
<evidence type="ECO:0000256" key="1">
    <source>
        <dbReference type="ARBA" id="ARBA00001917"/>
    </source>
</evidence>
<dbReference type="PROSITE" id="PS51349">
    <property type="entry name" value="FMN_HYDROXY_ACID_DH_2"/>
    <property type="match status" value="1"/>
</dbReference>
<dbReference type="Proteomes" id="UP001500957">
    <property type="component" value="Unassembled WGS sequence"/>
</dbReference>
<dbReference type="InterPro" id="IPR037396">
    <property type="entry name" value="FMN_HAD"/>
</dbReference>
<name>A0ABN1H4N6_9ACTN</name>